<evidence type="ECO:0000313" key="2">
    <source>
        <dbReference type="EMBL" id="KRZ61896.1"/>
    </source>
</evidence>
<dbReference type="Proteomes" id="UP000054721">
    <property type="component" value="Unassembled WGS sequence"/>
</dbReference>
<comment type="caution">
    <text evidence="2">The sequence shown here is derived from an EMBL/GenBank/DDBJ whole genome shotgun (WGS) entry which is preliminary data.</text>
</comment>
<feature type="region of interest" description="Disordered" evidence="1">
    <location>
        <begin position="103"/>
        <end position="140"/>
    </location>
</feature>
<keyword evidence="3" id="KW-1185">Reference proteome</keyword>
<organism evidence="2 3">
    <name type="scientific">Trichinella nativa</name>
    <dbReference type="NCBI Taxonomy" id="6335"/>
    <lineage>
        <taxon>Eukaryota</taxon>
        <taxon>Metazoa</taxon>
        <taxon>Ecdysozoa</taxon>
        <taxon>Nematoda</taxon>
        <taxon>Enoplea</taxon>
        <taxon>Dorylaimia</taxon>
        <taxon>Trichinellida</taxon>
        <taxon>Trichinellidae</taxon>
        <taxon>Trichinella</taxon>
    </lineage>
</organism>
<sequence length="299" mass="34110">MRAVILLTNLQLHLQLKTPNVAERCNSSQLFKKLASDDQNLFKTCFPMNNSSRSLHYKILSYLQCSSSIKMGAILTKYWKLLDECPDKSLTPDKLKSDSIARLLENDPRSPSTGIVRTPIEVNQTPQEDADESSTSLKTCESTSTTPIFSARKFKTEKLHRRLVESKLFKKKNMDTSFQKNSIIESDTSKYELVGEFPFHWQFSLAVPFQASTAKLMVSIFHSATIRRPSQPQVMTDSRLVSCGIFCRIIFRYRYPQREICIRTFYTISTTFLGSSRLIDSISTGKGSQNFSFYAIEIA</sequence>
<reference evidence="2 3" key="1">
    <citation type="submission" date="2015-05" db="EMBL/GenBank/DDBJ databases">
        <title>Evolution of Trichinella species and genotypes.</title>
        <authorList>
            <person name="Korhonen P.K."/>
            <person name="Edoardo P."/>
            <person name="Giuseppe L.R."/>
            <person name="Gasser R.B."/>
        </authorList>
    </citation>
    <scope>NUCLEOTIDE SEQUENCE [LARGE SCALE GENOMIC DNA]</scope>
    <source>
        <strain evidence="2">ISS10</strain>
    </source>
</reference>
<evidence type="ECO:0000313" key="3">
    <source>
        <dbReference type="Proteomes" id="UP000054721"/>
    </source>
</evidence>
<proteinExistence type="predicted"/>
<evidence type="ECO:0000256" key="1">
    <source>
        <dbReference type="SAM" id="MobiDB-lite"/>
    </source>
</evidence>
<name>A0A0V1LQU3_9BILA</name>
<gene>
    <name evidence="2" type="ORF">T02_11089</name>
</gene>
<dbReference type="EMBL" id="JYDW01000014">
    <property type="protein sequence ID" value="KRZ61896.1"/>
    <property type="molecule type" value="Genomic_DNA"/>
</dbReference>
<dbReference type="OrthoDB" id="6337960at2759"/>
<protein>
    <submittedName>
        <fullName evidence="2">Uncharacterized protein</fullName>
    </submittedName>
</protein>
<feature type="compositionally biased region" description="Polar residues" evidence="1">
    <location>
        <begin position="109"/>
        <end position="140"/>
    </location>
</feature>
<dbReference type="AlphaFoldDB" id="A0A0V1LQU3"/>
<accession>A0A0V1LQU3</accession>